<dbReference type="Proteomes" id="UP001149400">
    <property type="component" value="Unassembled WGS sequence"/>
</dbReference>
<accession>A0ABT5R848</accession>
<gene>
    <name evidence="1" type="ORF">LRP50_25365</name>
</gene>
<keyword evidence="2" id="KW-1185">Reference proteome</keyword>
<name>A0ABT5R848_9GAMM</name>
<evidence type="ECO:0000313" key="2">
    <source>
        <dbReference type="Proteomes" id="UP001149400"/>
    </source>
</evidence>
<sequence>MIKFGSPCDGWLDLHIDINSNWTTFSISDVGPNSVVQFSRVLDWLANPLDSYRVYCNLEPELLVLSFHLDSGFVTAEVELDALNLGRASMSVYDFHVMFSEEIHVLLPSCKGKAWTSEVNT</sequence>
<evidence type="ECO:0000313" key="1">
    <source>
        <dbReference type="EMBL" id="MDD1796448.1"/>
    </source>
</evidence>
<reference evidence="1" key="1">
    <citation type="submission" date="2021-12" db="EMBL/GenBank/DDBJ databases">
        <title>Enterovibrio ZSDZ35 sp. nov. and Enterovibrio ZSDZ42 sp. nov., isolated from coastal seawater in Qingdao.</title>
        <authorList>
            <person name="Zhang P."/>
        </authorList>
    </citation>
    <scope>NUCLEOTIDE SEQUENCE</scope>
    <source>
        <strain evidence="1">ZSDZ42</strain>
    </source>
</reference>
<dbReference type="EMBL" id="JAJUBC010000093">
    <property type="protein sequence ID" value="MDD1796448.1"/>
    <property type="molecule type" value="Genomic_DNA"/>
</dbReference>
<proteinExistence type="predicted"/>
<dbReference type="RefSeq" id="WP_274167169.1">
    <property type="nucleotide sequence ID" value="NZ_JAJUBC010000093.1"/>
</dbReference>
<protein>
    <submittedName>
        <fullName evidence="1">Uncharacterized protein</fullName>
    </submittedName>
</protein>
<organism evidence="1 2">
    <name type="scientific">Enterovibrio gelatinilyticus</name>
    <dbReference type="NCBI Taxonomy" id="2899819"/>
    <lineage>
        <taxon>Bacteria</taxon>
        <taxon>Pseudomonadati</taxon>
        <taxon>Pseudomonadota</taxon>
        <taxon>Gammaproteobacteria</taxon>
        <taxon>Vibrionales</taxon>
        <taxon>Vibrionaceae</taxon>
        <taxon>Enterovibrio</taxon>
    </lineage>
</organism>
<comment type="caution">
    <text evidence="1">The sequence shown here is derived from an EMBL/GenBank/DDBJ whole genome shotgun (WGS) entry which is preliminary data.</text>
</comment>